<accession>A0A2S7ILI5</accession>
<dbReference type="EMBL" id="PTRA01000001">
    <property type="protein sequence ID" value="PQA58582.1"/>
    <property type="molecule type" value="Genomic_DNA"/>
</dbReference>
<dbReference type="NCBIfam" id="TIGR02284">
    <property type="entry name" value="PA2169 family four-helix-bundle protein"/>
    <property type="match status" value="1"/>
</dbReference>
<dbReference type="InterPro" id="IPR016920">
    <property type="entry name" value="UCP029477"/>
</dbReference>
<dbReference type="CDD" id="cd00657">
    <property type="entry name" value="Ferritin_like"/>
    <property type="match status" value="1"/>
</dbReference>
<dbReference type="SUPFAM" id="SSF47240">
    <property type="entry name" value="Ferritin-like"/>
    <property type="match status" value="1"/>
</dbReference>
<keyword evidence="3" id="KW-1185">Reference proteome</keyword>
<dbReference type="Gene3D" id="1.20.1260.10">
    <property type="match status" value="1"/>
</dbReference>
<evidence type="ECO:0000313" key="2">
    <source>
        <dbReference type="EMBL" id="PQA58582.1"/>
    </source>
</evidence>
<name>A0A2S7ILI5_9BACT</name>
<dbReference type="InterPro" id="IPR019052">
    <property type="entry name" value="DUF2383"/>
</dbReference>
<reference evidence="3" key="1">
    <citation type="submission" date="2018-02" db="EMBL/GenBank/DDBJ databases">
        <title>Genome sequencing of Solimonas sp. HR-BB.</title>
        <authorList>
            <person name="Lee Y."/>
            <person name="Jeon C.O."/>
        </authorList>
    </citation>
    <scope>NUCLEOTIDE SEQUENCE [LARGE SCALE GENOMIC DNA]</scope>
    <source>
        <strain evidence="3">HR-U</strain>
    </source>
</reference>
<dbReference type="InterPro" id="IPR011971">
    <property type="entry name" value="CHP02284"/>
</dbReference>
<proteinExistence type="predicted"/>
<comment type="caution">
    <text evidence="2">The sequence shown here is derived from an EMBL/GenBank/DDBJ whole genome shotgun (WGS) entry which is preliminary data.</text>
</comment>
<gene>
    <name evidence="2" type="ORF">C5O19_02635</name>
</gene>
<organism evidence="2 3">
    <name type="scientific">Siphonobacter curvatus</name>
    <dbReference type="NCBI Taxonomy" id="2094562"/>
    <lineage>
        <taxon>Bacteria</taxon>
        <taxon>Pseudomonadati</taxon>
        <taxon>Bacteroidota</taxon>
        <taxon>Cytophagia</taxon>
        <taxon>Cytophagales</taxon>
        <taxon>Cytophagaceae</taxon>
        <taxon>Siphonobacter</taxon>
    </lineage>
</organism>
<dbReference type="RefSeq" id="WP_104709786.1">
    <property type="nucleotide sequence ID" value="NZ_PTRA01000001.1"/>
</dbReference>
<dbReference type="InterPro" id="IPR012347">
    <property type="entry name" value="Ferritin-like"/>
</dbReference>
<dbReference type="AlphaFoldDB" id="A0A2S7ILI5"/>
<dbReference type="Pfam" id="PF09537">
    <property type="entry name" value="DUF2383"/>
    <property type="match status" value="1"/>
</dbReference>
<sequence length="158" mass="17850">METTVTNDKLVDVLNDLVRINNDRIAGYEKAVNEAELEDVDLKALFNRFADESRTYRDELSREIVSLGGTPTDETTTSGKFYRVWMDIKAAFSGKDRKAILENCEFGEDAAQEAYQTALESDATMTTDVRQLISTQKSKLKESHDAVKKYRDLHASLS</sequence>
<dbReference type="OrthoDB" id="282393at2"/>
<evidence type="ECO:0000259" key="1">
    <source>
        <dbReference type="Pfam" id="PF09537"/>
    </source>
</evidence>
<dbReference type="PIRSF" id="PIRSF029477">
    <property type="entry name" value="UCP029477"/>
    <property type="match status" value="1"/>
</dbReference>
<dbReference type="Proteomes" id="UP000239590">
    <property type="component" value="Unassembled WGS sequence"/>
</dbReference>
<protein>
    <submittedName>
        <fullName evidence="2">Aldehyde dehydrogenase</fullName>
    </submittedName>
</protein>
<evidence type="ECO:0000313" key="3">
    <source>
        <dbReference type="Proteomes" id="UP000239590"/>
    </source>
</evidence>
<feature type="domain" description="DUF2383" evidence="1">
    <location>
        <begin position="11"/>
        <end position="120"/>
    </location>
</feature>
<dbReference type="InterPro" id="IPR009078">
    <property type="entry name" value="Ferritin-like_SF"/>
</dbReference>